<dbReference type="Gene3D" id="2.10.60.10">
    <property type="entry name" value="CD59"/>
    <property type="match status" value="1"/>
</dbReference>
<keyword evidence="2" id="KW-1015">Disulfide bond</keyword>
<dbReference type="SUPFAM" id="SSF57302">
    <property type="entry name" value="Snake toxin-like"/>
    <property type="match status" value="1"/>
</dbReference>
<name>A0A913X4Y2_EXADI</name>
<keyword evidence="3" id="KW-1133">Transmembrane helix</keyword>
<reference evidence="6" key="1">
    <citation type="submission" date="2022-11" db="UniProtKB">
        <authorList>
            <consortium name="EnsemblMetazoa"/>
        </authorList>
    </citation>
    <scope>IDENTIFICATION</scope>
</reference>
<sequence>MMHLKLFVAIFLFAVSLEQAKALKCYGCLSTKDWSTCNSAEKEVTCASGITHCRKAEVSAKGGGADVTTYTKVCSDDCDADKIAECNKKKEGVSVSCKINCCTGDLCNAASAPLISGFIIMTCALLAAFF</sequence>
<accession>A0A913X4Y2</accession>
<dbReference type="PANTHER" id="PTHR10036:SF3">
    <property type="entry name" value="PROTEIN SLEEPLESS-RELATED"/>
    <property type="match status" value="1"/>
</dbReference>
<feature type="domain" description="UPAR/Ly6" evidence="5">
    <location>
        <begin position="22"/>
        <end position="109"/>
    </location>
</feature>
<dbReference type="InterPro" id="IPR045860">
    <property type="entry name" value="Snake_toxin-like_sf"/>
</dbReference>
<keyword evidence="7" id="KW-1185">Reference proteome</keyword>
<dbReference type="KEGG" id="epa:110237692"/>
<dbReference type="OMA" id="NINALCR"/>
<dbReference type="RefSeq" id="XP_020898967.1">
    <property type="nucleotide sequence ID" value="XM_021043308.1"/>
</dbReference>
<dbReference type="AlphaFoldDB" id="A0A913X4Y2"/>
<evidence type="ECO:0000256" key="4">
    <source>
        <dbReference type="SAM" id="SignalP"/>
    </source>
</evidence>
<evidence type="ECO:0000313" key="6">
    <source>
        <dbReference type="EnsemblMetazoa" id="XP_020898967.1"/>
    </source>
</evidence>
<evidence type="ECO:0000313" key="7">
    <source>
        <dbReference type="Proteomes" id="UP000887567"/>
    </source>
</evidence>
<dbReference type="GeneID" id="110237692"/>
<feature type="signal peptide" evidence="4">
    <location>
        <begin position="1"/>
        <end position="22"/>
    </location>
</feature>
<evidence type="ECO:0000259" key="5">
    <source>
        <dbReference type="Pfam" id="PF00021"/>
    </source>
</evidence>
<dbReference type="Pfam" id="PF00021">
    <property type="entry name" value="UPAR_LY6"/>
    <property type="match status" value="1"/>
</dbReference>
<dbReference type="OrthoDB" id="5986199at2759"/>
<dbReference type="EnsemblMetazoa" id="XM_021043308.1">
    <property type="protein sequence ID" value="XP_020898967.1"/>
    <property type="gene ID" value="LOC110237692"/>
</dbReference>
<protein>
    <recommendedName>
        <fullName evidence="5">UPAR/Ly6 domain-containing protein</fullName>
    </recommendedName>
</protein>
<proteinExistence type="predicted"/>
<keyword evidence="3" id="KW-0472">Membrane</keyword>
<dbReference type="Proteomes" id="UP000887567">
    <property type="component" value="Unplaced"/>
</dbReference>
<evidence type="ECO:0000256" key="2">
    <source>
        <dbReference type="ARBA" id="ARBA00023157"/>
    </source>
</evidence>
<organism evidence="6 7">
    <name type="scientific">Exaiptasia diaphana</name>
    <name type="common">Tropical sea anemone</name>
    <name type="synonym">Aiptasia pulchella</name>
    <dbReference type="NCBI Taxonomy" id="2652724"/>
    <lineage>
        <taxon>Eukaryota</taxon>
        <taxon>Metazoa</taxon>
        <taxon>Cnidaria</taxon>
        <taxon>Anthozoa</taxon>
        <taxon>Hexacorallia</taxon>
        <taxon>Actiniaria</taxon>
        <taxon>Aiptasiidae</taxon>
        <taxon>Exaiptasia</taxon>
    </lineage>
</organism>
<feature type="transmembrane region" description="Helical" evidence="3">
    <location>
        <begin position="110"/>
        <end position="129"/>
    </location>
</feature>
<evidence type="ECO:0000256" key="1">
    <source>
        <dbReference type="ARBA" id="ARBA00022729"/>
    </source>
</evidence>
<evidence type="ECO:0000256" key="3">
    <source>
        <dbReference type="SAM" id="Phobius"/>
    </source>
</evidence>
<dbReference type="InterPro" id="IPR016054">
    <property type="entry name" value="LY6_UPA_recep-like"/>
</dbReference>
<keyword evidence="3" id="KW-0812">Transmembrane</keyword>
<dbReference type="PANTHER" id="PTHR10036">
    <property type="entry name" value="CD59 GLYCOPROTEIN"/>
    <property type="match status" value="1"/>
</dbReference>
<keyword evidence="1 4" id="KW-0732">Signal</keyword>
<feature type="chain" id="PRO_5037180263" description="UPAR/Ly6 domain-containing protein" evidence="4">
    <location>
        <begin position="23"/>
        <end position="130"/>
    </location>
</feature>